<proteinExistence type="predicted"/>
<dbReference type="EMBL" id="CM047739">
    <property type="protein sequence ID" value="KAJ0042130.1"/>
    <property type="molecule type" value="Genomic_DNA"/>
</dbReference>
<protein>
    <submittedName>
        <fullName evidence="1">Uncharacterized protein</fullName>
    </submittedName>
</protein>
<dbReference type="Proteomes" id="UP001163603">
    <property type="component" value="Chromosome 4"/>
</dbReference>
<name>A0ACC0YWF7_9ROSI</name>
<reference evidence="2" key="1">
    <citation type="journal article" date="2023" name="G3 (Bethesda)">
        <title>Genome assembly and association tests identify interacting loci associated with vigor, precocity, and sex in interspecific pistachio rootstocks.</title>
        <authorList>
            <person name="Palmer W."/>
            <person name="Jacygrad E."/>
            <person name="Sagayaradj S."/>
            <person name="Cavanaugh K."/>
            <person name="Han R."/>
            <person name="Bertier L."/>
            <person name="Beede B."/>
            <person name="Kafkas S."/>
            <person name="Golino D."/>
            <person name="Preece J."/>
            <person name="Michelmore R."/>
        </authorList>
    </citation>
    <scope>NUCLEOTIDE SEQUENCE [LARGE SCALE GENOMIC DNA]</scope>
</reference>
<gene>
    <name evidence="1" type="ORF">Pint_17309</name>
</gene>
<keyword evidence="2" id="KW-1185">Reference proteome</keyword>
<evidence type="ECO:0000313" key="1">
    <source>
        <dbReference type="EMBL" id="KAJ0042130.1"/>
    </source>
</evidence>
<sequence>MLNLKEIFSISIPLTAATLALILGIFIHRIHAKITGTEKRKIYHPVGCTVFHLAFNFHRLHDAMADLAFKHTSFRLLSFFRSDVYTTHPPNIEYILKTNFGNYGKGSYNYDILTDLLGDGIFTVDGEKWRRQRKIASYEFSTKILRDFSSGVFKATAVKLAGIVSKASASNQSIEIQDLLMKATLDSVFKILLGIELDGLCGTFEEGTRFSDAFDKASAIMVYRYVDVFWKIKRFFNIGSEAVLRKSIKVIDEFVYKLIKSKIEQLNSSHADLQPVKKEDIVSRFVELKETDPKYLRDIILSFVTAGKDTTASTLSWFLYMICKHPHIQERIAKEVIQATQMSDGASTEELAAGITEETIDKMHYLHAVLTETLRLYPAAPVDGKICFSDDTLPDGFSVKKGDMVAYLPYAMGRMKALWGNDVEEFRPERWLNENGFFQPASPFIFTTFQAGPRICLGKEFAYRQMKIFSMILLGSYKFKLSDEKKRVNYRSAMTLQIEGGLHLCAFPRLSPGK</sequence>
<comment type="caution">
    <text evidence="1">The sequence shown here is derived from an EMBL/GenBank/DDBJ whole genome shotgun (WGS) entry which is preliminary data.</text>
</comment>
<accession>A0ACC0YWF7</accession>
<organism evidence="1 2">
    <name type="scientific">Pistacia integerrima</name>
    <dbReference type="NCBI Taxonomy" id="434235"/>
    <lineage>
        <taxon>Eukaryota</taxon>
        <taxon>Viridiplantae</taxon>
        <taxon>Streptophyta</taxon>
        <taxon>Embryophyta</taxon>
        <taxon>Tracheophyta</taxon>
        <taxon>Spermatophyta</taxon>
        <taxon>Magnoliopsida</taxon>
        <taxon>eudicotyledons</taxon>
        <taxon>Gunneridae</taxon>
        <taxon>Pentapetalae</taxon>
        <taxon>rosids</taxon>
        <taxon>malvids</taxon>
        <taxon>Sapindales</taxon>
        <taxon>Anacardiaceae</taxon>
        <taxon>Pistacia</taxon>
    </lineage>
</organism>
<evidence type="ECO:0000313" key="2">
    <source>
        <dbReference type="Proteomes" id="UP001163603"/>
    </source>
</evidence>